<dbReference type="PANTHER" id="PTHR11851:SF49">
    <property type="entry name" value="MITOCHONDRIAL-PROCESSING PEPTIDASE SUBUNIT ALPHA"/>
    <property type="match status" value="1"/>
</dbReference>
<keyword evidence="2" id="KW-0482">Metalloprotease</keyword>
<dbReference type="AlphaFoldDB" id="A0A6M4ASX8"/>
<evidence type="ECO:0000256" key="2">
    <source>
        <dbReference type="ARBA" id="ARBA00023049"/>
    </source>
</evidence>
<organism evidence="6 7">
    <name type="scientific">Sphingomonas lacunae</name>
    <dbReference type="NCBI Taxonomy" id="2698828"/>
    <lineage>
        <taxon>Bacteria</taxon>
        <taxon>Pseudomonadati</taxon>
        <taxon>Pseudomonadota</taxon>
        <taxon>Alphaproteobacteria</taxon>
        <taxon>Sphingomonadales</taxon>
        <taxon>Sphingomonadaceae</taxon>
        <taxon>Sphingomonas</taxon>
    </lineage>
</organism>
<evidence type="ECO:0000259" key="5">
    <source>
        <dbReference type="Pfam" id="PF05193"/>
    </source>
</evidence>
<dbReference type="InterPro" id="IPR050361">
    <property type="entry name" value="MPP/UQCRC_Complex"/>
</dbReference>
<dbReference type="Proteomes" id="UP000503018">
    <property type="component" value="Chromosome"/>
</dbReference>
<proteinExistence type="inferred from homology"/>
<feature type="domain" description="Peptidase M16 N-terminal" evidence="4">
    <location>
        <begin position="58"/>
        <end position="181"/>
    </location>
</feature>
<dbReference type="InterPro" id="IPR011765">
    <property type="entry name" value="Pept_M16_N"/>
</dbReference>
<keyword evidence="2" id="KW-0645">Protease</keyword>
<dbReference type="InterPro" id="IPR011249">
    <property type="entry name" value="Metalloenz_LuxS/M16"/>
</dbReference>
<dbReference type="GO" id="GO:0046872">
    <property type="term" value="F:metal ion binding"/>
    <property type="evidence" value="ECO:0007669"/>
    <property type="project" value="InterPro"/>
</dbReference>
<comment type="similarity">
    <text evidence="1">Belongs to the peptidase M16 family.</text>
</comment>
<reference evidence="6 7" key="1">
    <citation type="submission" date="2020-01" db="EMBL/GenBank/DDBJ databases">
        <title>Sphingomonas sp. strain CSW-10.</title>
        <authorList>
            <person name="Chen W.-M."/>
        </authorList>
    </citation>
    <scope>NUCLEOTIDE SEQUENCE [LARGE SCALE GENOMIC DNA]</scope>
    <source>
        <strain evidence="6 7">CSW-10</strain>
    </source>
</reference>
<dbReference type="Pfam" id="PF05193">
    <property type="entry name" value="Peptidase_M16_C"/>
    <property type="match status" value="2"/>
</dbReference>
<protein>
    <submittedName>
        <fullName evidence="6">Insulinase family protein</fullName>
    </submittedName>
</protein>
<feature type="domain" description="Peptidase M16 C-terminal" evidence="5">
    <location>
        <begin position="717"/>
        <end position="895"/>
    </location>
</feature>
<keyword evidence="2" id="KW-0378">Hydrolase</keyword>
<sequence length="989" mass="106197">MRLVALRLSLLALASTTMLTSVSTATAQDRSTAAATAALVERINIPYERFTLDNGLTVIVHTDRKAPVVAVSVWYDVGSKDEPAGSTGFAHLFEHLMFNGSENAPGDIFTYLQDMGATDTNGTTNPDRTNYFQTVPTGALDRALFLEADRMGHLLGAVTQEKLDNQRGVVQNEKRQGDNQPFGLLRYYIFENLTPRGHPYHHSTIGSMADLNAASLETVHSWFRNNYGPNNAVLVLAGDIDAATARPMVERWFGGIPRGPDVVERPIEVPTLPAPLAREVTDQIATTRIFRMWAVPGWTSEDSPTLEAAASILGGLSSSRLDNALVRDEQIALSVSAGSQPFEDMGLFIISADVKPGVDPALVSRRLDEITNQFLTEGPTADEVQRAVMSGLSGEVDGLESVGGFGGKAVALAQGQLYTGDPAFFRTQIQRFAASTPESIRATAQRWLSRPVFSLTYRPGPRTDSGDGRGGAAVGADAAVAAAVSGNYYRAPTSATERLMASPGGLLRFSTQPAPEPVAPPAQPAADPAPARPAIAMPDLRPIGDLDFPEIERATLRNGIRVFFARRSAVPVIRALVSFDAGAAADPRDRMGTQTLMLNLMEEGTTSRDSRALAEAQERIGANISTSFDSDRTNVGLYTLSTNLGPALDLLADVVRNPAFAPTEIERLRTRQLAGIAQELNSPNGLAGRVTAPTLYGPNHPYGAIAGSGTVSTVRAITRDDLVSFHQRWIRPDNATIYVVGDTSLRQVVRQLNRSFGDWRAPAVPAGSRDFNVPIPEQTPRILFVNRPNSPQSVVIAAQVLGVRGRDDLLALRAANDVLGGNFLSRINMNLRETKGWSYGSRSAIGGQEDRVSFRVIAPVQADRTADTIREIQSDVSAFLTDRGVSSEELARTVNGSIRELPGEFETAGSVLGGIQAIVQLGRPDDYYEQLAARYRAMTPADLDSALRAQVDPARFVYIVVGDATVVQPQLAGLGLPVETVDPATLGGQ</sequence>
<keyword evidence="7" id="KW-1185">Reference proteome</keyword>
<dbReference type="GO" id="GO:0008237">
    <property type="term" value="F:metallopeptidase activity"/>
    <property type="evidence" value="ECO:0007669"/>
    <property type="project" value="UniProtKB-KW"/>
</dbReference>
<dbReference type="PANTHER" id="PTHR11851">
    <property type="entry name" value="METALLOPROTEASE"/>
    <property type="match status" value="1"/>
</dbReference>
<feature type="domain" description="Peptidase M16 N-terminal" evidence="4">
    <location>
        <begin position="574"/>
        <end position="670"/>
    </location>
</feature>
<evidence type="ECO:0000259" key="4">
    <source>
        <dbReference type="Pfam" id="PF00675"/>
    </source>
</evidence>
<gene>
    <name evidence="6" type="ORF">GV829_06600</name>
</gene>
<feature type="domain" description="Peptidase M16 C-terminal" evidence="5">
    <location>
        <begin position="215"/>
        <end position="388"/>
    </location>
</feature>
<feature type="chain" id="PRO_5027078928" evidence="3">
    <location>
        <begin position="28"/>
        <end position="989"/>
    </location>
</feature>
<feature type="signal peptide" evidence="3">
    <location>
        <begin position="1"/>
        <end position="27"/>
    </location>
</feature>
<evidence type="ECO:0000313" key="7">
    <source>
        <dbReference type="Proteomes" id="UP000503018"/>
    </source>
</evidence>
<name>A0A6M4ASX8_9SPHN</name>
<dbReference type="SUPFAM" id="SSF63411">
    <property type="entry name" value="LuxS/MPP-like metallohydrolase"/>
    <property type="match status" value="4"/>
</dbReference>
<evidence type="ECO:0000313" key="6">
    <source>
        <dbReference type="EMBL" id="QJQ32164.1"/>
    </source>
</evidence>
<dbReference type="Gene3D" id="3.30.830.10">
    <property type="entry name" value="Metalloenzyme, LuxS/M16 peptidase-like"/>
    <property type="match status" value="4"/>
</dbReference>
<dbReference type="KEGG" id="slan:GV829_06600"/>
<accession>A0A6M4ASX8</accession>
<dbReference type="InterPro" id="IPR007863">
    <property type="entry name" value="Peptidase_M16_C"/>
</dbReference>
<keyword evidence="3" id="KW-0732">Signal</keyword>
<evidence type="ECO:0000256" key="3">
    <source>
        <dbReference type="SAM" id="SignalP"/>
    </source>
</evidence>
<dbReference type="Pfam" id="PF00675">
    <property type="entry name" value="Peptidase_M16"/>
    <property type="match status" value="2"/>
</dbReference>
<evidence type="ECO:0000256" key="1">
    <source>
        <dbReference type="ARBA" id="ARBA00007261"/>
    </source>
</evidence>
<dbReference type="EMBL" id="CP053015">
    <property type="protein sequence ID" value="QJQ32164.1"/>
    <property type="molecule type" value="Genomic_DNA"/>
</dbReference>